<feature type="region of interest" description="Disordered" evidence="2">
    <location>
        <begin position="216"/>
        <end position="239"/>
    </location>
</feature>
<evidence type="ECO:0000256" key="1">
    <source>
        <dbReference type="SAM" id="Coils"/>
    </source>
</evidence>
<dbReference type="GO" id="GO:0005634">
    <property type="term" value="C:nucleus"/>
    <property type="evidence" value="ECO:0007669"/>
    <property type="project" value="TreeGrafter"/>
</dbReference>
<dbReference type="InterPro" id="IPR040243">
    <property type="entry name" value="Steroid_recept_RNA_1"/>
</dbReference>
<evidence type="ECO:0000259" key="3">
    <source>
        <dbReference type="Pfam" id="PF07304"/>
    </source>
</evidence>
<dbReference type="Gene3D" id="1.20.940.10">
    <property type="entry name" value="Functional domain of the splicing factor Prp18"/>
    <property type="match status" value="1"/>
</dbReference>
<dbReference type="RefSeq" id="XP_014486821.1">
    <property type="nucleotide sequence ID" value="XM_014631335.1"/>
</dbReference>
<dbReference type="KEGG" id="dqu:106750773"/>
<dbReference type="InterPro" id="IPR009917">
    <property type="entry name" value="SRA1/Sec31"/>
</dbReference>
<dbReference type="Proteomes" id="UP000515204">
    <property type="component" value="Unplaced"/>
</dbReference>
<dbReference type="PANTHER" id="PTHR18834">
    <property type="entry name" value="STEROID RECEPTOR RNA ACTIVATOR 1"/>
    <property type="match status" value="1"/>
</dbReference>
<evidence type="ECO:0000256" key="2">
    <source>
        <dbReference type="SAM" id="MobiDB-lite"/>
    </source>
</evidence>
<dbReference type="PANTHER" id="PTHR18834:SF2">
    <property type="entry name" value="STEROID RECEPTOR RNA ACTIVATOR 1"/>
    <property type="match status" value="1"/>
</dbReference>
<dbReference type="GeneID" id="106750773"/>
<name>A0A6P3Y712_DINQU</name>
<protein>
    <submittedName>
        <fullName evidence="5">Steroid receptor RNA activator 1-like</fullName>
    </submittedName>
</protein>
<feature type="compositionally biased region" description="Low complexity" evidence="2">
    <location>
        <begin position="1"/>
        <end position="17"/>
    </location>
</feature>
<keyword evidence="1" id="KW-0175">Coiled coil</keyword>
<evidence type="ECO:0000313" key="4">
    <source>
        <dbReference type="Proteomes" id="UP000515204"/>
    </source>
</evidence>
<dbReference type="GO" id="GO:0003713">
    <property type="term" value="F:transcription coactivator activity"/>
    <property type="evidence" value="ECO:0007669"/>
    <property type="project" value="InterPro"/>
</dbReference>
<feature type="region of interest" description="Disordered" evidence="2">
    <location>
        <begin position="1"/>
        <end position="25"/>
    </location>
</feature>
<feature type="coiled-coil region" evidence="1">
    <location>
        <begin position="123"/>
        <end position="153"/>
    </location>
</feature>
<feature type="domain" description="SRA1/Sec31" evidence="3">
    <location>
        <begin position="90"/>
        <end position="213"/>
    </location>
</feature>
<sequence length="239" mass="26735">MEQIPSSSSETVSSQKSLPSSYDAGWNDPPEWAMSSQLGTSSIGTSSKRLLNKRVAFPLSSQTSASEKTSLLLPSNMPPVSLSSLKITTAPHKPLMTPIAKDTTTTELLESSFDKSQALIEVIANLESVMKKQRMEKNKLEEIEKRLDIMKSDWLEDKLNDIVQRSILDMSKALLKKDVQQADTIHINLMMQHATICRAWIPAIRHVILELKKEGEVSQVEHSQSPLLPIEKIEKSEEK</sequence>
<gene>
    <name evidence="5" type="primary">LOC106750773</name>
</gene>
<proteinExistence type="predicted"/>
<dbReference type="OrthoDB" id="5982138at2759"/>
<reference evidence="5" key="1">
    <citation type="submission" date="2025-08" db="UniProtKB">
        <authorList>
            <consortium name="RefSeq"/>
        </authorList>
    </citation>
    <scope>IDENTIFICATION</scope>
</reference>
<organism evidence="4 5">
    <name type="scientific">Dinoponera quadriceps</name>
    <name type="common">South American ant</name>
    <dbReference type="NCBI Taxonomy" id="609295"/>
    <lineage>
        <taxon>Eukaryota</taxon>
        <taxon>Metazoa</taxon>
        <taxon>Ecdysozoa</taxon>
        <taxon>Arthropoda</taxon>
        <taxon>Hexapoda</taxon>
        <taxon>Insecta</taxon>
        <taxon>Pterygota</taxon>
        <taxon>Neoptera</taxon>
        <taxon>Endopterygota</taxon>
        <taxon>Hymenoptera</taxon>
        <taxon>Apocrita</taxon>
        <taxon>Aculeata</taxon>
        <taxon>Formicoidea</taxon>
        <taxon>Formicidae</taxon>
        <taxon>Ponerinae</taxon>
        <taxon>Ponerini</taxon>
        <taxon>Dinoponera</taxon>
    </lineage>
</organism>
<evidence type="ECO:0000313" key="5">
    <source>
        <dbReference type="RefSeq" id="XP_014486821.1"/>
    </source>
</evidence>
<dbReference type="Pfam" id="PF07304">
    <property type="entry name" value="SRA1"/>
    <property type="match status" value="1"/>
</dbReference>
<keyword evidence="4" id="KW-1185">Reference proteome</keyword>
<dbReference type="AlphaFoldDB" id="A0A6P3Y712"/>
<accession>A0A6P3Y712</accession>
<dbReference type="GO" id="GO:0006357">
    <property type="term" value="P:regulation of transcription by RNA polymerase II"/>
    <property type="evidence" value="ECO:0007669"/>
    <property type="project" value="InterPro"/>
</dbReference>